<reference evidence="8 9" key="1">
    <citation type="journal article" date="2013" name="Curr. Biol.">
        <title>The Genome of the Foraminiferan Reticulomyxa filosa.</title>
        <authorList>
            <person name="Glockner G."/>
            <person name="Hulsmann N."/>
            <person name="Schleicher M."/>
            <person name="Noegel A.A."/>
            <person name="Eichinger L."/>
            <person name="Gallinger C."/>
            <person name="Pawlowski J."/>
            <person name="Sierra R."/>
            <person name="Euteneuer U."/>
            <person name="Pillet L."/>
            <person name="Moustafa A."/>
            <person name="Platzer M."/>
            <person name="Groth M."/>
            <person name="Szafranski K."/>
            <person name="Schliwa M."/>
        </authorList>
    </citation>
    <scope>NUCLEOTIDE SEQUENCE [LARGE SCALE GENOMIC DNA]</scope>
</reference>
<evidence type="ECO:0000256" key="6">
    <source>
        <dbReference type="ARBA" id="ARBA00023049"/>
    </source>
</evidence>
<dbReference type="Pfam" id="PF06041">
    <property type="entry name" value="DUF924"/>
    <property type="match status" value="1"/>
</dbReference>
<dbReference type="InterPro" id="IPR000755">
    <property type="entry name" value="A_A_dipeptidase"/>
</dbReference>
<comment type="caution">
    <text evidence="8">The sequence shown here is derived from an EMBL/GenBank/DDBJ whole genome shotgun (WGS) entry which is preliminary data.</text>
</comment>
<dbReference type="EMBL" id="ASPP01028872">
    <property type="protein sequence ID" value="ETO04839.1"/>
    <property type="molecule type" value="Genomic_DNA"/>
</dbReference>
<keyword evidence="2" id="KW-0479">Metal-binding</keyword>
<dbReference type="Proteomes" id="UP000023152">
    <property type="component" value="Unassembled WGS sequence"/>
</dbReference>
<dbReference type="CDD" id="cd14817">
    <property type="entry name" value="D-Ala-D-Ala_dipeptidase_VanX"/>
    <property type="match status" value="1"/>
</dbReference>
<dbReference type="SUPFAM" id="SSF48452">
    <property type="entry name" value="TPR-like"/>
    <property type="match status" value="1"/>
</dbReference>
<dbReference type="PANTHER" id="PTHR43126:SF1">
    <property type="entry name" value="D-ALANYL-D-ALANINE DIPEPTIDASE"/>
    <property type="match status" value="1"/>
</dbReference>
<dbReference type="InterPro" id="IPR010323">
    <property type="entry name" value="DUF924"/>
</dbReference>
<keyword evidence="3" id="KW-0378">Hydrolase</keyword>
<accession>X6LT75</accession>
<keyword evidence="6" id="KW-0482">Metalloprotease</keyword>
<dbReference type="GO" id="GO:0046872">
    <property type="term" value="F:metal ion binding"/>
    <property type="evidence" value="ECO:0007669"/>
    <property type="project" value="UniProtKB-KW"/>
</dbReference>
<evidence type="ECO:0000256" key="1">
    <source>
        <dbReference type="ARBA" id="ARBA00022670"/>
    </source>
</evidence>
<evidence type="ECO:0000313" key="8">
    <source>
        <dbReference type="EMBL" id="ETO04839.1"/>
    </source>
</evidence>
<dbReference type="InterPro" id="IPR009045">
    <property type="entry name" value="Zn_M74/Hedgehog-like"/>
</dbReference>
<protein>
    <submittedName>
        <fullName evidence="8">D-alanyl-D-alanine dipeptidase</fullName>
    </submittedName>
</protein>
<evidence type="ECO:0000256" key="5">
    <source>
        <dbReference type="ARBA" id="ARBA00022997"/>
    </source>
</evidence>
<proteinExistence type="inferred from homology"/>
<evidence type="ECO:0000256" key="3">
    <source>
        <dbReference type="ARBA" id="ARBA00022801"/>
    </source>
</evidence>
<keyword evidence="1" id="KW-0645">Protease</keyword>
<dbReference type="AlphaFoldDB" id="X6LT75"/>
<dbReference type="Gene3D" id="1.25.40.10">
    <property type="entry name" value="Tetratricopeptide repeat domain"/>
    <property type="match status" value="1"/>
</dbReference>
<dbReference type="OrthoDB" id="414698at2759"/>
<gene>
    <name evidence="8" type="ORF">RFI_32557</name>
</gene>
<dbReference type="InterPro" id="IPR011990">
    <property type="entry name" value="TPR-like_helical_dom_sf"/>
</dbReference>
<keyword evidence="7" id="KW-0961">Cell wall biogenesis/degradation</keyword>
<sequence length="347" mass="41000">MSNSNNLAYNTNKDNYKLPEGFTYLSDIAPEIEQYVMYAKKDNFLGNKVNGYEKEVIICFKVFDAYRHQRAVNHFKEWSLDASDQIVKANYYPNINKKDLFDKGYIALLSGHSRGSTVDLTIIDISSKEELEMGTKIDFMDELSHTENPDISSEAKKNRLMFRLIMEKYGFENYSKEWWHFTLKDEPFKRKPEDHFDFPIRKNFIDTYSKALEGKLKSWEESEEGILALVIIFDQFSRNMFRDSPQAFATDQKALNLAKQAIAKGWDKELKQEYKQFLYMPFMHSENLEDNEMGVKLLGKTEENQRYAVMHRDIIKRFGRFPHRNNILNRSSTEEEVEFLKQKNSSF</sequence>
<dbReference type="Gene3D" id="3.30.1380.10">
    <property type="match status" value="1"/>
</dbReference>
<dbReference type="PANTHER" id="PTHR43126">
    <property type="entry name" value="D-ALANYL-D-ALANINE DIPEPTIDASE"/>
    <property type="match status" value="1"/>
</dbReference>
<dbReference type="GO" id="GO:0071555">
    <property type="term" value="P:cell wall organization"/>
    <property type="evidence" value="ECO:0007669"/>
    <property type="project" value="UniProtKB-KW"/>
</dbReference>
<dbReference type="SUPFAM" id="SSF55166">
    <property type="entry name" value="Hedgehog/DD-peptidase"/>
    <property type="match status" value="1"/>
</dbReference>
<dbReference type="GO" id="GO:0006508">
    <property type="term" value="P:proteolysis"/>
    <property type="evidence" value="ECO:0007669"/>
    <property type="project" value="UniProtKB-KW"/>
</dbReference>
<evidence type="ECO:0000256" key="4">
    <source>
        <dbReference type="ARBA" id="ARBA00022833"/>
    </source>
</evidence>
<evidence type="ECO:0000313" key="9">
    <source>
        <dbReference type="Proteomes" id="UP000023152"/>
    </source>
</evidence>
<dbReference type="HAMAP" id="MF_01924">
    <property type="entry name" value="A_A_dipeptidase"/>
    <property type="match status" value="1"/>
</dbReference>
<evidence type="ECO:0000256" key="2">
    <source>
        <dbReference type="ARBA" id="ARBA00022723"/>
    </source>
</evidence>
<keyword evidence="4" id="KW-0862">Zinc</keyword>
<name>X6LT75_RETFI</name>
<organism evidence="8 9">
    <name type="scientific">Reticulomyxa filosa</name>
    <dbReference type="NCBI Taxonomy" id="46433"/>
    <lineage>
        <taxon>Eukaryota</taxon>
        <taxon>Sar</taxon>
        <taxon>Rhizaria</taxon>
        <taxon>Retaria</taxon>
        <taxon>Foraminifera</taxon>
        <taxon>Monothalamids</taxon>
        <taxon>Reticulomyxidae</taxon>
        <taxon>Reticulomyxa</taxon>
    </lineage>
</organism>
<keyword evidence="9" id="KW-1185">Reference proteome</keyword>
<keyword evidence="5" id="KW-0224">Dipeptidase</keyword>
<evidence type="ECO:0000256" key="7">
    <source>
        <dbReference type="ARBA" id="ARBA00023316"/>
    </source>
</evidence>
<dbReference type="GO" id="GO:0016805">
    <property type="term" value="F:dipeptidase activity"/>
    <property type="evidence" value="ECO:0007669"/>
    <property type="project" value="UniProtKB-KW"/>
</dbReference>
<dbReference type="GO" id="GO:0008237">
    <property type="term" value="F:metallopeptidase activity"/>
    <property type="evidence" value="ECO:0007669"/>
    <property type="project" value="UniProtKB-KW"/>
</dbReference>